<gene>
    <name evidence="1" type="ORF">LPJ61_005189</name>
</gene>
<name>A0A9W7Y7W1_9FUNG</name>
<evidence type="ECO:0000313" key="1">
    <source>
        <dbReference type="EMBL" id="KAJ1726434.1"/>
    </source>
</evidence>
<dbReference type="EMBL" id="JANBOI010001566">
    <property type="protein sequence ID" value="KAJ1726434.1"/>
    <property type="molecule type" value="Genomic_DNA"/>
</dbReference>
<dbReference type="Proteomes" id="UP001143981">
    <property type="component" value="Unassembled WGS sequence"/>
</dbReference>
<dbReference type="AlphaFoldDB" id="A0A9W7Y7W1"/>
<sequence>HGAGHRRRTDRAAAQALRQQQHLWLWWQRHLWPWRCRLRRHWLRRCRLWRWRLRQLRQHRLRCVRRCRLWRCRLWRCWLRWCRLRWCRLRRVGSPIRRQRDQCLQHQQKLRTLQRRHTLREQQGCDHGQQLCEQVQHCQCHCL</sequence>
<feature type="non-terminal residue" evidence="1">
    <location>
        <position position="1"/>
    </location>
</feature>
<evidence type="ECO:0000313" key="2">
    <source>
        <dbReference type="Proteomes" id="UP001143981"/>
    </source>
</evidence>
<protein>
    <submittedName>
        <fullName evidence="1">Uncharacterized protein</fullName>
    </submittedName>
</protein>
<organism evidence="1 2">
    <name type="scientific">Coemansia biformis</name>
    <dbReference type="NCBI Taxonomy" id="1286918"/>
    <lineage>
        <taxon>Eukaryota</taxon>
        <taxon>Fungi</taxon>
        <taxon>Fungi incertae sedis</taxon>
        <taxon>Zoopagomycota</taxon>
        <taxon>Kickxellomycotina</taxon>
        <taxon>Kickxellomycetes</taxon>
        <taxon>Kickxellales</taxon>
        <taxon>Kickxellaceae</taxon>
        <taxon>Coemansia</taxon>
    </lineage>
</organism>
<comment type="caution">
    <text evidence="1">The sequence shown here is derived from an EMBL/GenBank/DDBJ whole genome shotgun (WGS) entry which is preliminary data.</text>
</comment>
<keyword evidence="2" id="KW-1185">Reference proteome</keyword>
<feature type="non-terminal residue" evidence="1">
    <location>
        <position position="143"/>
    </location>
</feature>
<accession>A0A9W7Y7W1</accession>
<proteinExistence type="predicted"/>
<reference evidence="1" key="1">
    <citation type="submission" date="2022-07" db="EMBL/GenBank/DDBJ databases">
        <title>Phylogenomic reconstructions and comparative analyses of Kickxellomycotina fungi.</title>
        <authorList>
            <person name="Reynolds N.K."/>
            <person name="Stajich J.E."/>
            <person name="Barry K."/>
            <person name="Grigoriev I.V."/>
            <person name="Crous P."/>
            <person name="Smith M.E."/>
        </authorList>
    </citation>
    <scope>NUCLEOTIDE SEQUENCE</scope>
    <source>
        <strain evidence="1">BCRC 34381</strain>
    </source>
</reference>